<feature type="region of interest" description="Disordered" evidence="7">
    <location>
        <begin position="493"/>
        <end position="609"/>
    </location>
</feature>
<dbReference type="SUPFAM" id="SSF48452">
    <property type="entry name" value="TPR-like"/>
    <property type="match status" value="1"/>
</dbReference>
<dbReference type="Proteomes" id="UP000316726">
    <property type="component" value="Chromosome 11"/>
</dbReference>
<dbReference type="OrthoDB" id="552876at2759"/>
<dbReference type="FunFam" id="1.25.40.10:FF:000020">
    <property type="entry name" value="Stress-induced phosphoprotein 1"/>
    <property type="match status" value="1"/>
</dbReference>
<dbReference type="InterPro" id="IPR001623">
    <property type="entry name" value="DnaJ_domain"/>
</dbReference>
<feature type="compositionally biased region" description="Gly residues" evidence="7">
    <location>
        <begin position="223"/>
        <end position="236"/>
    </location>
</feature>
<dbReference type="PROSITE" id="PS50297">
    <property type="entry name" value="ANK_REP_REGION"/>
    <property type="match status" value="2"/>
</dbReference>
<feature type="region of interest" description="Disordered" evidence="7">
    <location>
        <begin position="262"/>
        <end position="296"/>
    </location>
</feature>
<evidence type="ECO:0000256" key="6">
    <source>
        <dbReference type="PROSITE-ProRule" id="PRU00339"/>
    </source>
</evidence>
<gene>
    <name evidence="9" type="ORF">A3770_11p62670</name>
</gene>
<dbReference type="InterPro" id="IPR018253">
    <property type="entry name" value="DnaJ_domain_CS"/>
</dbReference>
<feature type="compositionally biased region" description="Low complexity" evidence="7">
    <location>
        <begin position="522"/>
        <end position="535"/>
    </location>
</feature>
<dbReference type="PROSITE" id="PS50005">
    <property type="entry name" value="TPR"/>
    <property type="match status" value="1"/>
</dbReference>
<evidence type="ECO:0000259" key="8">
    <source>
        <dbReference type="PROSITE" id="PS50076"/>
    </source>
</evidence>
<dbReference type="CDD" id="cd06257">
    <property type="entry name" value="DnaJ"/>
    <property type="match status" value="1"/>
</dbReference>
<dbReference type="InterPro" id="IPR011990">
    <property type="entry name" value="TPR-like_helical_dom_sf"/>
</dbReference>
<dbReference type="InterPro" id="IPR002110">
    <property type="entry name" value="Ankyrin_rpt"/>
</dbReference>
<evidence type="ECO:0000256" key="1">
    <source>
        <dbReference type="ARBA" id="ARBA00004496"/>
    </source>
</evidence>
<dbReference type="PANTHER" id="PTHR46224:SF6">
    <property type="entry name" value="ANKYRIN REPEAT FAMILY PROTEIN"/>
    <property type="match status" value="1"/>
</dbReference>
<dbReference type="PROSITE" id="PS50076">
    <property type="entry name" value="DNAJ_2"/>
    <property type="match status" value="1"/>
</dbReference>
<reference evidence="9 10" key="1">
    <citation type="submission" date="2018-07" db="EMBL/GenBank/DDBJ databases">
        <title>The complete nuclear genome of the prasinophyte Chloropicon primus (CCMP1205).</title>
        <authorList>
            <person name="Pombert J.-F."/>
            <person name="Otis C."/>
            <person name="Turmel M."/>
            <person name="Lemieux C."/>
        </authorList>
    </citation>
    <scope>NUCLEOTIDE SEQUENCE [LARGE SCALE GENOMIC DNA]</scope>
    <source>
        <strain evidence="9 10">CCMP1205</strain>
    </source>
</reference>
<proteinExistence type="predicted"/>
<dbReference type="SUPFAM" id="SSF46565">
    <property type="entry name" value="Chaperone J-domain"/>
    <property type="match status" value="1"/>
</dbReference>
<dbReference type="PROSITE" id="PS50088">
    <property type="entry name" value="ANK_REPEAT"/>
    <property type="match status" value="4"/>
</dbReference>
<evidence type="ECO:0000256" key="5">
    <source>
        <dbReference type="PROSITE-ProRule" id="PRU00023"/>
    </source>
</evidence>
<feature type="compositionally biased region" description="Basic and acidic residues" evidence="7">
    <location>
        <begin position="283"/>
        <end position="294"/>
    </location>
</feature>
<dbReference type="InterPro" id="IPR051616">
    <property type="entry name" value="Cul2-RING_E3_ligase_SR"/>
</dbReference>
<feature type="compositionally biased region" description="Basic residues" evidence="7">
    <location>
        <begin position="265"/>
        <end position="282"/>
    </location>
</feature>
<accession>A0A5B8MSW9</accession>
<feature type="compositionally biased region" description="Basic and acidic residues" evidence="7">
    <location>
        <begin position="564"/>
        <end position="576"/>
    </location>
</feature>
<keyword evidence="4 6" id="KW-0802">TPR repeat</keyword>
<comment type="subcellular location">
    <subcellularLocation>
        <location evidence="1">Cytoplasm</location>
    </subcellularLocation>
</comment>
<feature type="repeat" description="ANK" evidence="5">
    <location>
        <begin position="416"/>
        <end position="448"/>
    </location>
</feature>
<feature type="compositionally biased region" description="Basic and acidic residues" evidence="7">
    <location>
        <begin position="494"/>
        <end position="506"/>
    </location>
</feature>
<feature type="region of interest" description="Disordered" evidence="7">
    <location>
        <begin position="1"/>
        <end position="23"/>
    </location>
</feature>
<name>A0A5B8MSW9_9CHLO</name>
<dbReference type="EMBL" id="CP031044">
    <property type="protein sequence ID" value="QDZ23749.1"/>
    <property type="molecule type" value="Genomic_DNA"/>
</dbReference>
<dbReference type="SMART" id="SM00028">
    <property type="entry name" value="TPR"/>
    <property type="match status" value="3"/>
</dbReference>
<dbReference type="SMART" id="SM00248">
    <property type="entry name" value="ANK"/>
    <property type="match status" value="4"/>
</dbReference>
<dbReference type="PRINTS" id="PR01415">
    <property type="entry name" value="ANKYRIN"/>
</dbReference>
<dbReference type="Gene3D" id="1.10.287.110">
    <property type="entry name" value="DnaJ domain"/>
    <property type="match status" value="1"/>
</dbReference>
<organism evidence="9 10">
    <name type="scientific">Chloropicon primus</name>
    <dbReference type="NCBI Taxonomy" id="1764295"/>
    <lineage>
        <taxon>Eukaryota</taxon>
        <taxon>Viridiplantae</taxon>
        <taxon>Chlorophyta</taxon>
        <taxon>Chloropicophyceae</taxon>
        <taxon>Chloropicales</taxon>
        <taxon>Chloropicaceae</taxon>
        <taxon>Chloropicon</taxon>
    </lineage>
</organism>
<feature type="compositionally biased region" description="Low complexity" evidence="7">
    <location>
        <begin position="360"/>
        <end position="374"/>
    </location>
</feature>
<feature type="domain" description="J" evidence="8">
    <location>
        <begin position="34"/>
        <end position="99"/>
    </location>
</feature>
<keyword evidence="10" id="KW-1185">Reference proteome</keyword>
<sequence>MEAEGVFHYPGPCPPSASEDEDGLDAFPRKQGKDLYAVLGVEKDADLETIKRSYKKLALQYHPDKNQGNQEAAAVFKEISLAHNILSDGDKRAYYDETGDTEDVDLSAEDFMAMFRETMVELMAGASIKDMLEGMTEEEVRMMPPFPFPKELFPQGTFPSGLRCSSEGLKGVPPSVSSILNSDKPERLGELFEAAADRIDRDDEEDEDEAKQRRRRNRFFGGNPFGGAFGGGGGGDLGGDFDESDLLRMGLGLEDMLAAASPFSRKAKGSGSQRRKGRRGKASRSERSRPKADFDFEDLEQASDELLFQILGGQMKDIPTDMAGMERLMQSAMGLDVPGEEGGKEEKVTAIAEIPPSDRGTSTSVAAAGASSGSQGAVSNKVGKEWIAAAKTGDSGALSSLLGKHPSLLNFCGPGVGHSALHWLCAKNYKGLVVWIVGQGADVNRRNNEGSTPLHAAASNGNMECVQMLLHYGADPFVRDSYGETASKIAKDRKHMDIHKTLERAPRIGGGPDTSESIGARNEPAAASAGENGALAEDKACQECDSVQAEESSDVPAPTPQQRATDRGVVDEKAAEEGNACSRSEGPSVESQPSSSSDHPAESLHFKGRIGKEEGRRWMNAAKSGDLEALRALLDKDLYYLLYKGSGTNYSFTGNTAVHWCAAKGHEDALRWLLEQGGDPNGANNAGSTPIHSAGVNGQMGTAKILLFEFGGDATVTDGLGDLPRDSVIARGKDWSESMAALLDLSVKVKVLRDESRDSWSLKAMRTVLTLARKESNYLEKPDLQKAVDNLLADLPQPRKPSRSTEEVKERCLVSAQGASLSKQAVDRLGKEKAASRKAGNGDEDGLKALSMKAKSKGNEAYQSGDFQKATYHYSMAIRLDPGNHVNYSNRSASHACQGNWQSALEDGERCIKISPNWGKGFARKAAALLGLGQAGEALKTYKAGLKADPGNEACKGGIAEAKESIRMHQQRYEEMWGK</sequence>
<dbReference type="STRING" id="1764295.A0A5B8MSW9"/>
<feature type="compositionally biased region" description="Low complexity" evidence="7">
    <location>
        <begin position="584"/>
        <end position="598"/>
    </location>
</feature>
<evidence type="ECO:0000256" key="4">
    <source>
        <dbReference type="ARBA" id="ARBA00022803"/>
    </source>
</evidence>
<feature type="repeat" description="ANK" evidence="5">
    <location>
        <begin position="686"/>
        <end position="719"/>
    </location>
</feature>
<evidence type="ECO:0000313" key="10">
    <source>
        <dbReference type="Proteomes" id="UP000316726"/>
    </source>
</evidence>
<dbReference type="PROSITE" id="PS00636">
    <property type="entry name" value="DNAJ_1"/>
    <property type="match status" value="1"/>
</dbReference>
<dbReference type="SMART" id="SM00271">
    <property type="entry name" value="DnaJ"/>
    <property type="match status" value="1"/>
</dbReference>
<feature type="repeat" description="TPR" evidence="6">
    <location>
        <begin position="851"/>
        <end position="884"/>
    </location>
</feature>
<feature type="repeat" description="ANK" evidence="5">
    <location>
        <begin position="449"/>
        <end position="481"/>
    </location>
</feature>
<dbReference type="SUPFAM" id="SSF48403">
    <property type="entry name" value="Ankyrin repeat"/>
    <property type="match status" value="2"/>
</dbReference>
<dbReference type="InterPro" id="IPR036770">
    <property type="entry name" value="Ankyrin_rpt-contain_sf"/>
</dbReference>
<feature type="region of interest" description="Disordered" evidence="7">
    <location>
        <begin position="194"/>
        <end position="236"/>
    </location>
</feature>
<keyword evidence="5" id="KW-0040">ANK repeat</keyword>
<dbReference type="PANTHER" id="PTHR46224">
    <property type="entry name" value="ANKYRIN REPEAT FAMILY PROTEIN"/>
    <property type="match status" value="1"/>
</dbReference>
<evidence type="ECO:0000256" key="2">
    <source>
        <dbReference type="ARBA" id="ARBA00022490"/>
    </source>
</evidence>
<evidence type="ECO:0000256" key="3">
    <source>
        <dbReference type="ARBA" id="ARBA00022737"/>
    </source>
</evidence>
<dbReference type="Gene3D" id="1.25.40.20">
    <property type="entry name" value="Ankyrin repeat-containing domain"/>
    <property type="match status" value="2"/>
</dbReference>
<evidence type="ECO:0000256" key="7">
    <source>
        <dbReference type="SAM" id="MobiDB-lite"/>
    </source>
</evidence>
<feature type="repeat" description="ANK" evidence="5">
    <location>
        <begin position="653"/>
        <end position="685"/>
    </location>
</feature>
<dbReference type="PRINTS" id="PR00625">
    <property type="entry name" value="JDOMAIN"/>
</dbReference>
<feature type="compositionally biased region" description="Basic and acidic residues" evidence="7">
    <location>
        <begin position="599"/>
        <end position="609"/>
    </location>
</feature>
<dbReference type="GO" id="GO:0005737">
    <property type="term" value="C:cytoplasm"/>
    <property type="evidence" value="ECO:0007669"/>
    <property type="project" value="UniProtKB-SubCell"/>
</dbReference>
<keyword evidence="2" id="KW-0963">Cytoplasm</keyword>
<keyword evidence="3" id="KW-0677">Repeat</keyword>
<dbReference type="AlphaFoldDB" id="A0A5B8MSW9"/>
<dbReference type="InterPro" id="IPR019734">
    <property type="entry name" value="TPR_rpt"/>
</dbReference>
<dbReference type="Gene3D" id="1.25.40.10">
    <property type="entry name" value="Tetratricopeptide repeat domain"/>
    <property type="match status" value="1"/>
</dbReference>
<evidence type="ECO:0000313" key="9">
    <source>
        <dbReference type="EMBL" id="QDZ23749.1"/>
    </source>
</evidence>
<dbReference type="Pfam" id="PF00226">
    <property type="entry name" value="DnaJ"/>
    <property type="match status" value="1"/>
</dbReference>
<protein>
    <submittedName>
        <fullName evidence="9">DnaJ-like protein</fullName>
    </submittedName>
</protein>
<dbReference type="Pfam" id="PF12796">
    <property type="entry name" value="Ank_2"/>
    <property type="match status" value="2"/>
</dbReference>
<dbReference type="InterPro" id="IPR036869">
    <property type="entry name" value="J_dom_sf"/>
</dbReference>
<feature type="region of interest" description="Disordered" evidence="7">
    <location>
        <begin position="353"/>
        <end position="374"/>
    </location>
</feature>